<dbReference type="GO" id="GO:0097367">
    <property type="term" value="F:carbohydrate derivative binding"/>
    <property type="evidence" value="ECO:0007669"/>
    <property type="project" value="InterPro"/>
</dbReference>
<proteinExistence type="predicted"/>
<comment type="caution">
    <text evidence="5">The sequence shown here is derived from an EMBL/GenBank/DDBJ whole genome shotgun (WGS) entry which is preliminary data.</text>
</comment>
<evidence type="ECO:0000259" key="4">
    <source>
        <dbReference type="PROSITE" id="PS51464"/>
    </source>
</evidence>
<dbReference type="Gene3D" id="3.40.50.10490">
    <property type="entry name" value="Glucose-6-phosphate isomerase like protein, domain 1"/>
    <property type="match status" value="2"/>
</dbReference>
<dbReference type="Pfam" id="PF01380">
    <property type="entry name" value="SIS"/>
    <property type="match status" value="1"/>
</dbReference>
<comment type="catalytic activity">
    <reaction evidence="1">
        <text>D-fructose 6-phosphate + L-glutamine = D-glucosamine 6-phosphate + L-glutamate</text>
        <dbReference type="Rhea" id="RHEA:13237"/>
        <dbReference type="ChEBI" id="CHEBI:29985"/>
        <dbReference type="ChEBI" id="CHEBI:58359"/>
        <dbReference type="ChEBI" id="CHEBI:58725"/>
        <dbReference type="ChEBI" id="CHEBI:61527"/>
        <dbReference type="EC" id="2.6.1.16"/>
    </reaction>
</comment>
<dbReference type="PROSITE" id="PS51464">
    <property type="entry name" value="SIS"/>
    <property type="match status" value="1"/>
</dbReference>
<evidence type="ECO:0000256" key="1">
    <source>
        <dbReference type="ARBA" id="ARBA00001031"/>
    </source>
</evidence>
<dbReference type="GO" id="GO:0004360">
    <property type="term" value="F:glutamine-fructose-6-phosphate transaminase (isomerizing) activity"/>
    <property type="evidence" value="ECO:0007669"/>
    <property type="project" value="UniProtKB-EC"/>
</dbReference>
<dbReference type="PANTHER" id="PTHR10937">
    <property type="entry name" value="GLUCOSAMINE--FRUCTOSE-6-PHOSPHATE AMINOTRANSFERASE, ISOMERIZING"/>
    <property type="match status" value="1"/>
</dbReference>
<name>A0A6B0YR23_9CHLR</name>
<dbReference type="GO" id="GO:0006047">
    <property type="term" value="P:UDP-N-acetylglucosamine metabolic process"/>
    <property type="evidence" value="ECO:0007669"/>
    <property type="project" value="TreeGrafter"/>
</dbReference>
<dbReference type="GO" id="GO:0006487">
    <property type="term" value="P:protein N-linked glycosylation"/>
    <property type="evidence" value="ECO:0007669"/>
    <property type="project" value="TreeGrafter"/>
</dbReference>
<organism evidence="5">
    <name type="scientific">Caldilineaceae bacterium SB0664_bin_27</name>
    <dbReference type="NCBI Taxonomy" id="2605260"/>
    <lineage>
        <taxon>Bacteria</taxon>
        <taxon>Bacillati</taxon>
        <taxon>Chloroflexota</taxon>
        <taxon>Caldilineae</taxon>
        <taxon>Caldilineales</taxon>
        <taxon>Caldilineaceae</taxon>
    </lineage>
</organism>
<sequence>MERDEIVARPIRKAEFGEPIPVTIEDMLNEISNQGPAIPAVISSVQPQLEALDPSLLAESSHFYITGCGDSYFAGLAARFAFARYAGVPTEALEALEFGRYAAGFVPPGSTVFGISNSGKAARSVEALVNARLGRAHTVAITGNSEGWLAQEAETILDQSVRLDGELIGMPSNLATDEEEDKPRRGSFGLVNYLASLTTLYLIAFQTGVVRGRITEGEADALREELRSTAELIAETVRICTPAAEAYAEQVKEIESYTFLGSGPSLATSLFYAAKTYELPRVYGVSQELEEWAHEQFFLTGTGTQVLFIAPQGRSVSRIRELLHTTQTMGGCGVVVTDESNPELSEAADVTLPVAGSVSEELSPLVYCVPGQLFATCLARSRGRLAFEFDSPLQYEMNMRTIQESQLIEFHPPRK</sequence>
<dbReference type="InterPro" id="IPR001347">
    <property type="entry name" value="SIS_dom"/>
</dbReference>
<feature type="domain" description="SIS" evidence="4">
    <location>
        <begin position="52"/>
        <end position="213"/>
    </location>
</feature>
<accession>A0A6B0YR23</accession>
<evidence type="ECO:0000256" key="3">
    <source>
        <dbReference type="ARBA" id="ARBA00016090"/>
    </source>
</evidence>
<dbReference type="PANTHER" id="PTHR10937:SF0">
    <property type="entry name" value="GLUTAMINE--FRUCTOSE-6-PHOSPHATE TRANSAMINASE (ISOMERIZING)"/>
    <property type="match status" value="1"/>
</dbReference>
<dbReference type="GO" id="GO:0006002">
    <property type="term" value="P:fructose 6-phosphate metabolic process"/>
    <property type="evidence" value="ECO:0007669"/>
    <property type="project" value="TreeGrafter"/>
</dbReference>
<evidence type="ECO:0000256" key="2">
    <source>
        <dbReference type="ARBA" id="ARBA00012916"/>
    </source>
</evidence>
<evidence type="ECO:0000313" key="5">
    <source>
        <dbReference type="EMBL" id="MXY92449.1"/>
    </source>
</evidence>
<dbReference type="SUPFAM" id="SSF53697">
    <property type="entry name" value="SIS domain"/>
    <property type="match status" value="1"/>
</dbReference>
<dbReference type="InterPro" id="IPR046348">
    <property type="entry name" value="SIS_dom_sf"/>
</dbReference>
<reference evidence="5" key="1">
    <citation type="submission" date="2019-09" db="EMBL/GenBank/DDBJ databases">
        <title>Characterisation of the sponge microbiome using genome-centric metagenomics.</title>
        <authorList>
            <person name="Engelberts J.P."/>
            <person name="Robbins S.J."/>
            <person name="De Goeij J.M."/>
            <person name="Aranda M."/>
            <person name="Bell S.C."/>
            <person name="Webster N.S."/>
        </authorList>
    </citation>
    <scope>NUCLEOTIDE SEQUENCE</scope>
    <source>
        <strain evidence="5">SB0664_bin_27</strain>
    </source>
</reference>
<dbReference type="AlphaFoldDB" id="A0A6B0YR23"/>
<dbReference type="EMBL" id="VXRG01000034">
    <property type="protein sequence ID" value="MXY92449.1"/>
    <property type="molecule type" value="Genomic_DNA"/>
</dbReference>
<gene>
    <name evidence="5" type="ORF">F4Y42_03270</name>
</gene>
<dbReference type="EC" id="2.6.1.16" evidence="2"/>
<protein>
    <recommendedName>
        <fullName evidence="3">Glutamine--fructose-6-phosphate aminotransferase [isomerizing]</fullName>
        <ecNumber evidence="2">2.6.1.16</ecNumber>
    </recommendedName>
</protein>